<evidence type="ECO:0000256" key="4">
    <source>
        <dbReference type="ARBA" id="ARBA00023002"/>
    </source>
</evidence>
<sequence>MPAIKKAIIIGGGPAGLATALRLHQKNNIQCTIYELRPEPTTIGGAIGIPSNGLRLLDRLGVYQSLAARGSLDSQLILHSSQGSMLGEADWMNHAAEKTGFGYMRIKRGDIVDVMVEAVQNAGIPLAFGKRIVRIREAEDTITASFSDGTEDSADILIGCDGIHSAVRTRYVDPDAQPEYTGIAGSFSLLSTSSLPEHLRPNPGLNATFTPDGLFALTPCTPSGDELFWFFSRETPIEESEDTRDGWEIRRRDAVANFQSILLETLKDVKGHWGETLRTVVELTDTIHFFPVYHLPPDGRWSRGRAVLLGDAAHAMSPHAGQGVSMAMEDVFALSRLLADRTASLDEMSRRFQAVRRPRIKEMVQKAQANRDLRKRTGPWGLWMKEVAIKSGLLAYNWLGLDARGFGQGYLEYDIETQDF</sequence>
<dbReference type="STRING" id="308745.A0A0F8X109"/>
<dbReference type="Proteomes" id="UP000034291">
    <property type="component" value="Unassembled WGS sequence"/>
</dbReference>
<reference evidence="7 8" key="1">
    <citation type="submission" date="2015-02" db="EMBL/GenBank/DDBJ databases">
        <title>Draft Genome Sequences of Two Closely-Related Aflatoxigenic Aspergillus Species Obtained from the Cote d'Ivoire.</title>
        <authorList>
            <person name="Moore G.G."/>
            <person name="Beltz S.B."/>
            <person name="Mack B.M."/>
        </authorList>
    </citation>
    <scope>NUCLEOTIDE SEQUENCE [LARGE SCALE GENOMIC DNA]</scope>
    <source>
        <strain evidence="7 8">SRRC1468</strain>
    </source>
</reference>
<keyword evidence="2" id="KW-0285">Flavoprotein</keyword>
<dbReference type="SUPFAM" id="SSF51905">
    <property type="entry name" value="FAD/NAD(P)-binding domain"/>
    <property type="match status" value="1"/>
</dbReference>
<evidence type="ECO:0000313" key="8">
    <source>
        <dbReference type="Proteomes" id="UP000034291"/>
    </source>
</evidence>
<comment type="similarity">
    <text evidence="1">Belongs to the paxM FAD-dependent monooxygenase family.</text>
</comment>
<evidence type="ECO:0000256" key="3">
    <source>
        <dbReference type="ARBA" id="ARBA00022827"/>
    </source>
</evidence>
<evidence type="ECO:0000259" key="6">
    <source>
        <dbReference type="Pfam" id="PF01494"/>
    </source>
</evidence>
<dbReference type="AlphaFoldDB" id="A0A0F8X109"/>
<evidence type="ECO:0000256" key="5">
    <source>
        <dbReference type="ARBA" id="ARBA00023033"/>
    </source>
</evidence>
<accession>A0A0F8X109</accession>
<proteinExistence type="inferred from homology"/>
<dbReference type="InterPro" id="IPR036188">
    <property type="entry name" value="FAD/NAD-bd_sf"/>
</dbReference>
<comment type="caution">
    <text evidence="7">The sequence shown here is derived from an EMBL/GenBank/DDBJ whole genome shotgun (WGS) entry which is preliminary data.</text>
</comment>
<keyword evidence="3" id="KW-0274">FAD</keyword>
<dbReference type="Pfam" id="PF01494">
    <property type="entry name" value="FAD_binding_3"/>
    <property type="match status" value="1"/>
</dbReference>
<keyword evidence="4" id="KW-0560">Oxidoreductase</keyword>
<keyword evidence="5" id="KW-0503">Monooxygenase</keyword>
<dbReference type="GO" id="GO:0004497">
    <property type="term" value="F:monooxygenase activity"/>
    <property type="evidence" value="ECO:0007669"/>
    <property type="project" value="UniProtKB-KW"/>
</dbReference>
<feature type="domain" description="FAD-binding" evidence="6">
    <location>
        <begin position="7"/>
        <end position="366"/>
    </location>
</feature>
<dbReference type="PANTHER" id="PTHR13789">
    <property type="entry name" value="MONOOXYGENASE"/>
    <property type="match status" value="1"/>
</dbReference>
<dbReference type="Gene3D" id="3.50.50.60">
    <property type="entry name" value="FAD/NAD(P)-binding domain"/>
    <property type="match status" value="1"/>
</dbReference>
<dbReference type="EMBL" id="JZBS01002803">
    <property type="protein sequence ID" value="KKK17247.1"/>
    <property type="molecule type" value="Genomic_DNA"/>
</dbReference>
<keyword evidence="8" id="KW-1185">Reference proteome</keyword>
<name>A0A0F8X109_9EURO</name>
<dbReference type="OrthoDB" id="16820at2759"/>
<dbReference type="InterPro" id="IPR002938">
    <property type="entry name" value="FAD-bd"/>
</dbReference>
<dbReference type="FunFam" id="3.50.50.60:FF:000156">
    <property type="entry name" value="Salicylate hydroxylase, putative"/>
    <property type="match status" value="1"/>
</dbReference>
<gene>
    <name evidence="7" type="ORF">ARAM_001824</name>
</gene>
<dbReference type="PRINTS" id="PR00420">
    <property type="entry name" value="RNGMNOXGNASE"/>
</dbReference>
<evidence type="ECO:0000256" key="2">
    <source>
        <dbReference type="ARBA" id="ARBA00022630"/>
    </source>
</evidence>
<protein>
    <recommendedName>
        <fullName evidence="6">FAD-binding domain-containing protein</fullName>
    </recommendedName>
</protein>
<evidence type="ECO:0000256" key="1">
    <source>
        <dbReference type="ARBA" id="ARBA00007992"/>
    </source>
</evidence>
<dbReference type="GO" id="GO:0071949">
    <property type="term" value="F:FAD binding"/>
    <property type="evidence" value="ECO:0007669"/>
    <property type="project" value="InterPro"/>
</dbReference>
<organism evidence="7 8">
    <name type="scientific">Aspergillus rambellii</name>
    <dbReference type="NCBI Taxonomy" id="308745"/>
    <lineage>
        <taxon>Eukaryota</taxon>
        <taxon>Fungi</taxon>
        <taxon>Dikarya</taxon>
        <taxon>Ascomycota</taxon>
        <taxon>Pezizomycotina</taxon>
        <taxon>Eurotiomycetes</taxon>
        <taxon>Eurotiomycetidae</taxon>
        <taxon>Eurotiales</taxon>
        <taxon>Aspergillaceae</taxon>
        <taxon>Aspergillus</taxon>
        <taxon>Aspergillus subgen. Nidulantes</taxon>
    </lineage>
</organism>
<evidence type="ECO:0000313" key="7">
    <source>
        <dbReference type="EMBL" id="KKK17247.1"/>
    </source>
</evidence>
<dbReference type="InterPro" id="IPR050493">
    <property type="entry name" value="FAD-dep_Monooxygenase_BioMet"/>
</dbReference>
<dbReference type="PANTHER" id="PTHR13789:SF309">
    <property type="entry name" value="PUTATIVE (AFU_ORTHOLOGUE AFUA_6G14510)-RELATED"/>
    <property type="match status" value="1"/>
</dbReference>